<dbReference type="Proteomes" id="UP000186804">
    <property type="component" value="Unassembled WGS sequence"/>
</dbReference>
<dbReference type="PANTHER" id="PTHR12112:SF39">
    <property type="entry name" value="EG:152A3.5 PROTEIN (FBGN0003116_PN PROTEIN)"/>
    <property type="match status" value="1"/>
</dbReference>
<proteinExistence type="predicted"/>
<dbReference type="GO" id="GO:0004309">
    <property type="term" value="F:exopolyphosphatase activity"/>
    <property type="evidence" value="ECO:0007669"/>
    <property type="project" value="TreeGrafter"/>
</dbReference>
<accession>A0A1J4MVG0</accession>
<reference evidence="2 3" key="1">
    <citation type="submission" date="2016-10" db="EMBL/GenBank/DDBJ databases">
        <title>Reductive evolution of mitochondrial metabolism and differential evolution of invasion-related proteins in Cryptosporidium.</title>
        <authorList>
            <person name="Liu S."/>
            <person name="Roellig D.M."/>
            <person name="Guo Y."/>
            <person name="Li N."/>
            <person name="Frace M.A."/>
            <person name="Tang K."/>
            <person name="Zhang L."/>
            <person name="Feng Y."/>
            <person name="Xiao L."/>
        </authorList>
    </citation>
    <scope>NUCLEOTIDE SEQUENCE [LARGE SCALE GENOMIC DNA]</scope>
    <source>
        <strain evidence="2">30847</strain>
    </source>
</reference>
<dbReference type="SUPFAM" id="SSF64182">
    <property type="entry name" value="DHH phosphoesterases"/>
    <property type="match status" value="1"/>
</dbReference>
<dbReference type="Pfam" id="PF01368">
    <property type="entry name" value="DHH"/>
    <property type="match status" value="1"/>
</dbReference>
<protein>
    <submittedName>
        <fullName evidence="2">DHH family protein</fullName>
    </submittedName>
</protein>
<evidence type="ECO:0000259" key="1">
    <source>
        <dbReference type="Pfam" id="PF01368"/>
    </source>
</evidence>
<dbReference type="Gene3D" id="3.90.1640.10">
    <property type="entry name" value="inorganic pyrophosphatase (n-terminal core)"/>
    <property type="match status" value="1"/>
</dbReference>
<dbReference type="GeneID" id="92367659"/>
<dbReference type="GO" id="GO:0005737">
    <property type="term" value="C:cytoplasm"/>
    <property type="evidence" value="ECO:0007669"/>
    <property type="project" value="TreeGrafter"/>
</dbReference>
<dbReference type="VEuPathDB" id="CryptoDB:cand_034750"/>
<keyword evidence="3" id="KW-1185">Reference proteome</keyword>
<dbReference type="InterPro" id="IPR038763">
    <property type="entry name" value="DHH_sf"/>
</dbReference>
<dbReference type="EMBL" id="LRBS01000003">
    <property type="protein sequence ID" value="OII78250.1"/>
    <property type="molecule type" value="Genomic_DNA"/>
</dbReference>
<dbReference type="AlphaFoldDB" id="A0A1J4MVG0"/>
<evidence type="ECO:0000313" key="2">
    <source>
        <dbReference type="EMBL" id="OII78250.1"/>
    </source>
</evidence>
<name>A0A1J4MVG0_9CRYT</name>
<gene>
    <name evidence="2" type="ORF">cand_034750</name>
</gene>
<comment type="caution">
    <text evidence="2">The sequence shown here is derived from an EMBL/GenBank/DDBJ whole genome shotgun (WGS) entry which is preliminary data.</text>
</comment>
<organism evidence="2 3">
    <name type="scientific">Cryptosporidium andersoni</name>
    <dbReference type="NCBI Taxonomy" id="117008"/>
    <lineage>
        <taxon>Eukaryota</taxon>
        <taxon>Sar</taxon>
        <taxon>Alveolata</taxon>
        <taxon>Apicomplexa</taxon>
        <taxon>Conoidasida</taxon>
        <taxon>Coccidia</taxon>
        <taxon>Eucoccidiorida</taxon>
        <taxon>Eimeriorina</taxon>
        <taxon>Cryptosporidiidae</taxon>
        <taxon>Cryptosporidium</taxon>
    </lineage>
</organism>
<dbReference type="OrthoDB" id="374045at2759"/>
<dbReference type="PANTHER" id="PTHR12112">
    <property type="entry name" value="BNIP - RELATED"/>
    <property type="match status" value="1"/>
</dbReference>
<evidence type="ECO:0000313" key="3">
    <source>
        <dbReference type="Proteomes" id="UP000186804"/>
    </source>
</evidence>
<sequence>MGYLKEFYSNLLNKIETDSELLYNIVIGNTSADLDSICSSIAYAIYLSVTNSLSDPNMKFPEKKSIHIPVVNCSRRELELKIPFKLWTSFFPEKIGNEELQLICIDDYIISKILSKLNDENDESVFISLVDHNILDIKQIEWKSKVRRIIDHHQDNNETQAVERISPGPLVGSCSSLITQLWSNLQNFEIDTSVALLLLGPIIKDTRCISKDLYNKRWNKVDEESFNFLIKKLHLNYQDCLKYLELLYSESNNSKLILNLDINDILTMDYKCFSYYTSSYDIMVGYSSFEIKLVDIIDHFGYQQFLTKCVSLLFYSIKL</sequence>
<feature type="domain" description="DDH" evidence="1">
    <location>
        <begin position="25"/>
        <end position="199"/>
    </location>
</feature>
<dbReference type="RefSeq" id="XP_067070096.1">
    <property type="nucleotide sequence ID" value="XM_067213701.1"/>
</dbReference>
<dbReference type="InterPro" id="IPR001667">
    <property type="entry name" value="DDH_dom"/>
</dbReference>